<dbReference type="AlphaFoldDB" id="A0A9N9AVB7"/>
<protein>
    <submittedName>
        <fullName evidence="2">7146_t:CDS:1</fullName>
    </submittedName>
</protein>
<dbReference type="InterPro" id="IPR011024">
    <property type="entry name" value="G_crystallin-like"/>
</dbReference>
<keyword evidence="3" id="KW-1185">Reference proteome</keyword>
<dbReference type="Gene3D" id="2.60.20.10">
    <property type="entry name" value="Crystallins"/>
    <property type="match status" value="1"/>
</dbReference>
<feature type="signal peptide" evidence="1">
    <location>
        <begin position="1"/>
        <end position="28"/>
    </location>
</feature>
<organism evidence="2 3">
    <name type="scientific">Ambispora leptoticha</name>
    <dbReference type="NCBI Taxonomy" id="144679"/>
    <lineage>
        <taxon>Eukaryota</taxon>
        <taxon>Fungi</taxon>
        <taxon>Fungi incertae sedis</taxon>
        <taxon>Mucoromycota</taxon>
        <taxon>Glomeromycotina</taxon>
        <taxon>Glomeromycetes</taxon>
        <taxon>Archaeosporales</taxon>
        <taxon>Ambisporaceae</taxon>
        <taxon>Ambispora</taxon>
    </lineage>
</organism>
<dbReference type="Proteomes" id="UP000789508">
    <property type="component" value="Unassembled WGS sequence"/>
</dbReference>
<dbReference type="EMBL" id="CAJVPS010001521">
    <property type="protein sequence ID" value="CAG8541249.1"/>
    <property type="molecule type" value="Genomic_DNA"/>
</dbReference>
<evidence type="ECO:0000313" key="2">
    <source>
        <dbReference type="EMBL" id="CAG8541249.1"/>
    </source>
</evidence>
<evidence type="ECO:0000313" key="3">
    <source>
        <dbReference type="Proteomes" id="UP000789508"/>
    </source>
</evidence>
<name>A0A9N9AVB7_9GLOM</name>
<accession>A0A9N9AVB7</accession>
<evidence type="ECO:0000256" key="1">
    <source>
        <dbReference type="SAM" id="SignalP"/>
    </source>
</evidence>
<proteinExistence type="predicted"/>
<comment type="caution">
    <text evidence="2">The sequence shown here is derived from an EMBL/GenBank/DDBJ whole genome shotgun (WGS) entry which is preliminary data.</text>
</comment>
<feature type="chain" id="PRO_5040509651" evidence="1">
    <location>
        <begin position="29"/>
        <end position="127"/>
    </location>
</feature>
<sequence length="127" mass="14156">MNLSSATTFIVCLFLLQLVCLFVDVELAAITNVPTEDESYIVLMAARLYQYANFTGPYVDIISPEPRCETFESSTVVSSVKVTPAKLIVKYYSHPNCRGEEMLKTVGDESNFKKGLNILSAFITNKE</sequence>
<gene>
    <name evidence="2" type="ORF">ALEPTO_LOCUS5421</name>
</gene>
<reference evidence="2" key="1">
    <citation type="submission" date="2021-06" db="EMBL/GenBank/DDBJ databases">
        <authorList>
            <person name="Kallberg Y."/>
            <person name="Tangrot J."/>
            <person name="Rosling A."/>
        </authorList>
    </citation>
    <scope>NUCLEOTIDE SEQUENCE</scope>
    <source>
        <strain evidence="2">FL130A</strain>
    </source>
</reference>
<keyword evidence="1" id="KW-0732">Signal</keyword>
<dbReference type="SUPFAM" id="SSF49695">
    <property type="entry name" value="gamma-Crystallin-like"/>
    <property type="match status" value="1"/>
</dbReference>